<evidence type="ECO:0000313" key="2">
    <source>
        <dbReference type="Proteomes" id="UP000199207"/>
    </source>
</evidence>
<name>A0A1I1MUU1_9ACTN</name>
<sequence length="264" mass="28298">MVFKRLLGALGVGGPKVDTVLSPGGVHPGGTISGQVNMIGGSSDSEIQQVSLEFVGRVEVEFEVEGEEHEGHRLVGFDKVAVSGPFRLGEEEERSIPFQIPVPWETPVTEMYGRQLGIGLGLRTELAVAGAVDAGDMDPVAVFPLPSQEGVLEALSRLGFVFKSADLEPGHIRGTGQQLPFYQEIELGAAPQYQGVMNDLEVTFLAGPGGLEVVLEADKRGGLFQSGGDVIHRYTVPHEAPDQRDYVSEVDSWIRAMVEGRPGH</sequence>
<gene>
    <name evidence="1" type="ORF">SAMN05421773_10779</name>
</gene>
<dbReference type="Pfam" id="PF07070">
    <property type="entry name" value="Spo0M"/>
    <property type="match status" value="1"/>
</dbReference>
<dbReference type="OrthoDB" id="3431481at2"/>
<keyword evidence="2" id="KW-1185">Reference proteome</keyword>
<dbReference type="PANTHER" id="PTHR40053:SF1">
    <property type="entry name" value="SPORULATION-CONTROL PROTEIN SPO0M"/>
    <property type="match status" value="1"/>
</dbReference>
<dbReference type="EMBL" id="FOLM01000007">
    <property type="protein sequence ID" value="SFC89184.1"/>
    <property type="molecule type" value="Genomic_DNA"/>
</dbReference>
<dbReference type="InterPro" id="IPR009776">
    <property type="entry name" value="Spore_0_M"/>
</dbReference>
<reference evidence="1 2" key="1">
    <citation type="submission" date="2016-10" db="EMBL/GenBank/DDBJ databases">
        <authorList>
            <person name="de Groot N.N."/>
        </authorList>
    </citation>
    <scope>NUCLEOTIDE SEQUENCE [LARGE SCALE GENOMIC DNA]</scope>
    <source>
        <strain evidence="1 2">CGMCC 4.5739</strain>
    </source>
</reference>
<dbReference type="AlphaFoldDB" id="A0A1I1MUU1"/>
<evidence type="ECO:0000313" key="1">
    <source>
        <dbReference type="EMBL" id="SFC89184.1"/>
    </source>
</evidence>
<protein>
    <submittedName>
        <fullName evidence="1">Sporulation-control protein</fullName>
    </submittedName>
</protein>
<dbReference type="Proteomes" id="UP000199207">
    <property type="component" value="Unassembled WGS sequence"/>
</dbReference>
<dbReference type="PANTHER" id="PTHR40053">
    <property type="entry name" value="SPORULATION-CONTROL PROTEIN SPO0M"/>
    <property type="match status" value="1"/>
</dbReference>
<accession>A0A1I1MUU1</accession>
<organism evidence="1 2">
    <name type="scientific">Streptomyces aidingensis</name>
    <dbReference type="NCBI Taxonomy" id="910347"/>
    <lineage>
        <taxon>Bacteria</taxon>
        <taxon>Bacillati</taxon>
        <taxon>Actinomycetota</taxon>
        <taxon>Actinomycetes</taxon>
        <taxon>Kitasatosporales</taxon>
        <taxon>Streptomycetaceae</taxon>
        <taxon>Streptomyces</taxon>
    </lineage>
</organism>
<dbReference type="STRING" id="910347.SAMN05421773_10779"/>
<proteinExistence type="predicted"/>